<evidence type="ECO:0000313" key="2">
    <source>
        <dbReference type="Proteomes" id="UP000634660"/>
    </source>
</evidence>
<comment type="caution">
    <text evidence="1">The sequence shown here is derived from an EMBL/GenBank/DDBJ whole genome shotgun (WGS) entry which is preliminary data.</text>
</comment>
<proteinExistence type="predicted"/>
<protein>
    <submittedName>
        <fullName evidence="1">Uncharacterized protein</fullName>
    </submittedName>
</protein>
<accession>A0A918QG14</accession>
<dbReference type="EMBL" id="BMVX01000001">
    <property type="protein sequence ID" value="GGZ45243.1"/>
    <property type="molecule type" value="Genomic_DNA"/>
</dbReference>
<dbReference type="AlphaFoldDB" id="A0A918QG14"/>
<sequence length="102" mass="11263">MRNFRTVLNLPLVRRHPAGPIYDKARAENFADASGITIFRTFFRAPDSLVDIIGRSYSAATWFRPPSPGRRAAVGRDRFGRTAQGRGLLGTVVVGSETARET</sequence>
<reference evidence="1" key="2">
    <citation type="submission" date="2020-09" db="EMBL/GenBank/DDBJ databases">
        <authorList>
            <person name="Sun Q."/>
            <person name="Ohkuma M."/>
        </authorList>
    </citation>
    <scope>NUCLEOTIDE SEQUENCE</scope>
    <source>
        <strain evidence="1">JCM 4834</strain>
    </source>
</reference>
<reference evidence="1" key="1">
    <citation type="journal article" date="2014" name="Int. J. Syst. Evol. Microbiol.">
        <title>Complete genome sequence of Corynebacterium casei LMG S-19264T (=DSM 44701T), isolated from a smear-ripened cheese.</title>
        <authorList>
            <consortium name="US DOE Joint Genome Institute (JGI-PGF)"/>
            <person name="Walter F."/>
            <person name="Albersmeier A."/>
            <person name="Kalinowski J."/>
            <person name="Ruckert C."/>
        </authorList>
    </citation>
    <scope>NUCLEOTIDE SEQUENCE</scope>
    <source>
        <strain evidence="1">JCM 4834</strain>
    </source>
</reference>
<name>A0A918QG14_9ACTN</name>
<gene>
    <name evidence="1" type="ORF">GCM10010371_00250</name>
</gene>
<dbReference type="Proteomes" id="UP000634660">
    <property type="component" value="Unassembled WGS sequence"/>
</dbReference>
<evidence type="ECO:0000313" key="1">
    <source>
        <dbReference type="EMBL" id="GGZ45243.1"/>
    </source>
</evidence>
<organism evidence="1 2">
    <name type="scientific">Streptomyces subrutilus</name>
    <dbReference type="NCBI Taxonomy" id="36818"/>
    <lineage>
        <taxon>Bacteria</taxon>
        <taxon>Bacillati</taxon>
        <taxon>Actinomycetota</taxon>
        <taxon>Actinomycetes</taxon>
        <taxon>Kitasatosporales</taxon>
        <taxon>Streptomycetaceae</taxon>
        <taxon>Streptomyces</taxon>
    </lineage>
</organism>